<dbReference type="InterPro" id="IPR003439">
    <property type="entry name" value="ABC_transporter-like_ATP-bd"/>
</dbReference>
<sequence length="323" mass="34517">MIHTRGLTRDFKVKKETVTAVRGIDLDVEAGQLVAFLGPNGAGKSTTLRMLTTLLPPTSGTATVAGHDVAADPRAVRSRIGYVGQRNGAGEDQLVRDELVSQGRCYGLRPKEAGARADELLDLLELTPLAKRAPGTLSGGQRRRLDIALGLIHRPDLLFLDEPSTGLDPKSRADVWRHILRLRETYGTTLFLTTHYLEEADTMAERVVIIDNGLIIADGTAERLKNDLAGDHITVTTGTEREAAAAAGIGGGSAEGTTVRLRVAQAPAALPDYLRALDAAGIKVTTAETTRPTLDDVFLTLTGRSLEVDLLPLVNEGDSHGRP</sequence>
<reference evidence="7 8" key="1">
    <citation type="submission" date="2024-09" db="EMBL/GenBank/DDBJ databases">
        <authorList>
            <person name="Sun Q."/>
            <person name="Mori K."/>
        </authorList>
    </citation>
    <scope>NUCLEOTIDE SEQUENCE [LARGE SCALE GENOMIC DNA]</scope>
    <source>
        <strain evidence="7 8">JCM 3324</strain>
    </source>
</reference>
<dbReference type="PROSITE" id="PS50893">
    <property type="entry name" value="ABC_TRANSPORTER_2"/>
    <property type="match status" value="1"/>
</dbReference>
<keyword evidence="5" id="KW-0046">Antibiotic resistance</keyword>
<evidence type="ECO:0000313" key="8">
    <source>
        <dbReference type="Proteomes" id="UP001589568"/>
    </source>
</evidence>
<keyword evidence="2" id="KW-0813">Transport</keyword>
<dbReference type="PANTHER" id="PTHR42711:SF19">
    <property type="entry name" value="DOXORUBICIN RESISTANCE ATP-BINDING PROTEIN DRRA"/>
    <property type="match status" value="1"/>
</dbReference>
<comment type="caution">
    <text evidence="7">The sequence shown here is derived from an EMBL/GenBank/DDBJ whole genome shotgun (WGS) entry which is preliminary data.</text>
</comment>
<evidence type="ECO:0000256" key="4">
    <source>
        <dbReference type="ARBA" id="ARBA00022840"/>
    </source>
</evidence>
<keyword evidence="4 7" id="KW-0067">ATP-binding</keyword>
<gene>
    <name evidence="7" type="ORF">ACFFR3_22570</name>
</gene>
<evidence type="ECO:0000256" key="5">
    <source>
        <dbReference type="ARBA" id="ARBA00023251"/>
    </source>
</evidence>
<comment type="subcellular location">
    <subcellularLocation>
        <location evidence="1">Cell membrane</location>
        <topology evidence="1">Peripheral membrane protein</topology>
    </subcellularLocation>
</comment>
<keyword evidence="8" id="KW-1185">Reference proteome</keyword>
<protein>
    <submittedName>
        <fullName evidence="7">ATP-binding cassette domain-containing protein</fullName>
    </submittedName>
</protein>
<dbReference type="SUPFAM" id="SSF52540">
    <property type="entry name" value="P-loop containing nucleoside triphosphate hydrolases"/>
    <property type="match status" value="1"/>
</dbReference>
<proteinExistence type="predicted"/>
<accession>A0ABV5NPQ6</accession>
<evidence type="ECO:0000256" key="1">
    <source>
        <dbReference type="ARBA" id="ARBA00004202"/>
    </source>
</evidence>
<dbReference type="Pfam" id="PF13732">
    <property type="entry name" value="DrrA1-3_C"/>
    <property type="match status" value="1"/>
</dbReference>
<name>A0ABV5NPQ6_9ACTN</name>
<dbReference type="InterPro" id="IPR017871">
    <property type="entry name" value="ABC_transporter-like_CS"/>
</dbReference>
<dbReference type="InterPro" id="IPR027417">
    <property type="entry name" value="P-loop_NTPase"/>
</dbReference>
<dbReference type="Pfam" id="PF00005">
    <property type="entry name" value="ABC_tran"/>
    <property type="match status" value="1"/>
</dbReference>
<evidence type="ECO:0000259" key="6">
    <source>
        <dbReference type="PROSITE" id="PS50893"/>
    </source>
</evidence>
<feature type="domain" description="ABC transporter" evidence="6">
    <location>
        <begin position="2"/>
        <end position="237"/>
    </location>
</feature>
<dbReference type="InterPro" id="IPR050763">
    <property type="entry name" value="ABC_transporter_ATP-binding"/>
</dbReference>
<dbReference type="PROSITE" id="PS00211">
    <property type="entry name" value="ABC_TRANSPORTER_1"/>
    <property type="match status" value="1"/>
</dbReference>
<evidence type="ECO:0000313" key="7">
    <source>
        <dbReference type="EMBL" id="MFB9472303.1"/>
    </source>
</evidence>
<evidence type="ECO:0000256" key="3">
    <source>
        <dbReference type="ARBA" id="ARBA00022741"/>
    </source>
</evidence>
<dbReference type="PANTHER" id="PTHR42711">
    <property type="entry name" value="ABC TRANSPORTER ATP-BINDING PROTEIN"/>
    <property type="match status" value="1"/>
</dbReference>
<dbReference type="Proteomes" id="UP001589568">
    <property type="component" value="Unassembled WGS sequence"/>
</dbReference>
<dbReference type="GO" id="GO:0005524">
    <property type="term" value="F:ATP binding"/>
    <property type="evidence" value="ECO:0007669"/>
    <property type="project" value="UniProtKB-KW"/>
</dbReference>
<organism evidence="7 8">
    <name type="scientific">Nonomuraea salmonea</name>
    <dbReference type="NCBI Taxonomy" id="46181"/>
    <lineage>
        <taxon>Bacteria</taxon>
        <taxon>Bacillati</taxon>
        <taxon>Actinomycetota</taxon>
        <taxon>Actinomycetes</taxon>
        <taxon>Streptosporangiales</taxon>
        <taxon>Streptosporangiaceae</taxon>
        <taxon>Nonomuraea</taxon>
    </lineage>
</organism>
<dbReference type="InterPro" id="IPR025302">
    <property type="entry name" value="DrrA1/2-like_C"/>
</dbReference>
<dbReference type="SMART" id="SM00382">
    <property type="entry name" value="AAA"/>
    <property type="match status" value="1"/>
</dbReference>
<keyword evidence="3" id="KW-0547">Nucleotide-binding</keyword>
<evidence type="ECO:0000256" key="2">
    <source>
        <dbReference type="ARBA" id="ARBA00022448"/>
    </source>
</evidence>
<dbReference type="EMBL" id="JBHMCF010000024">
    <property type="protein sequence ID" value="MFB9472303.1"/>
    <property type="molecule type" value="Genomic_DNA"/>
</dbReference>
<dbReference type="RefSeq" id="WP_364375457.1">
    <property type="nucleotide sequence ID" value="NZ_JBHMCF010000024.1"/>
</dbReference>
<dbReference type="Gene3D" id="3.40.50.300">
    <property type="entry name" value="P-loop containing nucleotide triphosphate hydrolases"/>
    <property type="match status" value="1"/>
</dbReference>
<dbReference type="InterPro" id="IPR003593">
    <property type="entry name" value="AAA+_ATPase"/>
</dbReference>